<comment type="caution">
    <text evidence="1">The sequence shown here is derived from an EMBL/GenBank/DDBJ whole genome shotgun (WGS) entry which is preliminary data.</text>
</comment>
<organism evidence="1 2">
    <name type="scientific">Penicillium arizonense</name>
    <dbReference type="NCBI Taxonomy" id="1835702"/>
    <lineage>
        <taxon>Eukaryota</taxon>
        <taxon>Fungi</taxon>
        <taxon>Dikarya</taxon>
        <taxon>Ascomycota</taxon>
        <taxon>Pezizomycotina</taxon>
        <taxon>Eurotiomycetes</taxon>
        <taxon>Eurotiomycetidae</taxon>
        <taxon>Eurotiales</taxon>
        <taxon>Aspergillaceae</taxon>
        <taxon>Penicillium</taxon>
    </lineage>
</organism>
<dbReference type="PANTHER" id="PTHR31051">
    <property type="entry name" value="PROTEASOME ASSEMBLY CHAPERONE 3"/>
    <property type="match status" value="1"/>
</dbReference>
<dbReference type="InterPro" id="IPR018788">
    <property type="entry name" value="Proteasome_assmbl_chp_3"/>
</dbReference>
<dbReference type="RefSeq" id="XP_022486523.1">
    <property type="nucleotide sequence ID" value="XM_022633464.1"/>
</dbReference>
<dbReference type="GO" id="GO:0043248">
    <property type="term" value="P:proteasome assembly"/>
    <property type="evidence" value="ECO:0007669"/>
    <property type="project" value="InterPro"/>
</dbReference>
<gene>
    <name evidence="1" type="ORF">PENARI_c014G03398</name>
</gene>
<reference evidence="1 2" key="1">
    <citation type="journal article" date="2016" name="Sci. Rep.">
        <title>Penicillium arizonense, a new, genome sequenced fungal species, reveals a high chemical diversity in secreted metabolites.</title>
        <authorList>
            <person name="Grijseels S."/>
            <person name="Nielsen J.C."/>
            <person name="Randelovic M."/>
            <person name="Nielsen J."/>
            <person name="Nielsen K.F."/>
            <person name="Workman M."/>
            <person name="Frisvad J.C."/>
        </authorList>
    </citation>
    <scope>NUCLEOTIDE SEQUENCE [LARGE SCALE GENOMIC DNA]</scope>
    <source>
        <strain evidence="1 2">CBS 141311</strain>
    </source>
</reference>
<dbReference type="InterPro" id="IPR053720">
    <property type="entry name" value="Psm_Assembly_Chaperone"/>
</dbReference>
<name>A0A1F5LCZ0_PENAI</name>
<dbReference type="PANTHER" id="PTHR31051:SF1">
    <property type="entry name" value="PROTEASOME ASSEMBLY CHAPERONE 3"/>
    <property type="match status" value="1"/>
</dbReference>
<proteinExistence type="predicted"/>
<dbReference type="AlphaFoldDB" id="A0A1F5LCZ0"/>
<dbReference type="STRING" id="1835702.A0A1F5LCZ0"/>
<accession>A0A1F5LCZ0</accession>
<protein>
    <submittedName>
        <fullName evidence="1">Uncharacterized protein</fullName>
    </submittedName>
</protein>
<dbReference type="EMBL" id="LXJU01000014">
    <property type="protein sequence ID" value="OGE51078.1"/>
    <property type="molecule type" value="Genomic_DNA"/>
</dbReference>
<dbReference type="OrthoDB" id="5593278at2759"/>
<dbReference type="Pfam" id="PF10178">
    <property type="entry name" value="PAC3"/>
    <property type="match status" value="1"/>
</dbReference>
<dbReference type="Proteomes" id="UP000177622">
    <property type="component" value="Unassembled WGS sequence"/>
</dbReference>
<keyword evidence="2" id="KW-1185">Reference proteome</keyword>
<dbReference type="GeneID" id="34578198"/>
<evidence type="ECO:0000313" key="2">
    <source>
        <dbReference type="Proteomes" id="UP000177622"/>
    </source>
</evidence>
<sequence>MAAPFDVNALQESLVLPFPAATKQVAGLVNGVQTDVMTMSFSDKIMVTISQAGRLAHWLHVPMENLNPGTEGMHTMPEGEDNLLPFKNLTSTTLLGGHSPGQDTTGQLLARQIATAIATKTPSESRLLVVGLGLGQATADRDAFFAIVDLVLQCI</sequence>
<evidence type="ECO:0000313" key="1">
    <source>
        <dbReference type="EMBL" id="OGE51078.1"/>
    </source>
</evidence>
<dbReference type="Gene3D" id="3.30.230.90">
    <property type="match status" value="1"/>
</dbReference>